<keyword evidence="3" id="KW-1185">Reference proteome</keyword>
<evidence type="ECO:0000313" key="3">
    <source>
        <dbReference type="Proteomes" id="UP000824469"/>
    </source>
</evidence>
<feature type="compositionally biased region" description="Basic and acidic residues" evidence="1">
    <location>
        <begin position="57"/>
        <end position="72"/>
    </location>
</feature>
<feature type="non-terminal residue" evidence="2">
    <location>
        <position position="1"/>
    </location>
</feature>
<organism evidence="2 3">
    <name type="scientific">Taxus chinensis</name>
    <name type="common">Chinese yew</name>
    <name type="synonym">Taxus wallichiana var. chinensis</name>
    <dbReference type="NCBI Taxonomy" id="29808"/>
    <lineage>
        <taxon>Eukaryota</taxon>
        <taxon>Viridiplantae</taxon>
        <taxon>Streptophyta</taxon>
        <taxon>Embryophyta</taxon>
        <taxon>Tracheophyta</taxon>
        <taxon>Spermatophyta</taxon>
        <taxon>Pinopsida</taxon>
        <taxon>Pinidae</taxon>
        <taxon>Conifers II</taxon>
        <taxon>Cupressales</taxon>
        <taxon>Taxaceae</taxon>
        <taxon>Taxus</taxon>
    </lineage>
</organism>
<dbReference type="AlphaFoldDB" id="A0AA38FF18"/>
<protein>
    <submittedName>
        <fullName evidence="2">Uncharacterized protein</fullName>
    </submittedName>
</protein>
<gene>
    <name evidence="2" type="ORF">KI387_030478</name>
</gene>
<dbReference type="PANTHER" id="PTHR31833">
    <property type="entry name" value="UPF0690 PROTEIN C1ORF52"/>
    <property type="match status" value="1"/>
</dbReference>
<name>A0AA38FF18_TAXCH</name>
<dbReference type="OMA" id="WNAMDPL"/>
<feature type="region of interest" description="Disordered" evidence="1">
    <location>
        <begin position="1"/>
        <end position="142"/>
    </location>
</feature>
<feature type="compositionally biased region" description="Basic and acidic residues" evidence="1">
    <location>
        <begin position="118"/>
        <end position="128"/>
    </location>
</feature>
<evidence type="ECO:0000313" key="2">
    <source>
        <dbReference type="EMBL" id="KAH9298796.1"/>
    </source>
</evidence>
<dbReference type="PANTHER" id="PTHR31833:SF2">
    <property type="entry name" value="UPF0690 PROTEIN C1ORF52"/>
    <property type="match status" value="1"/>
</dbReference>
<evidence type="ECO:0000256" key="1">
    <source>
        <dbReference type="SAM" id="MobiDB-lite"/>
    </source>
</evidence>
<feature type="compositionally biased region" description="Low complexity" evidence="1">
    <location>
        <begin position="13"/>
        <end position="24"/>
    </location>
</feature>
<proteinExistence type="predicted"/>
<sequence length="142" mass="15555">MKEARPWTAMDPLSSLSSDDSSTSDSDEDEQSQGKLNNKKTSNQSAQDGDSAAAGKLEVDRRKPIIDYEALSRHGYNGGPSVLRVPPPRPNDSVEQDWSWSGGKRKLENENTQEAESYEEREKTRRAVTEGATLSAAQGVAE</sequence>
<reference evidence="2 3" key="1">
    <citation type="journal article" date="2021" name="Nat. Plants">
        <title>The Taxus genome provides insights into paclitaxel biosynthesis.</title>
        <authorList>
            <person name="Xiong X."/>
            <person name="Gou J."/>
            <person name="Liao Q."/>
            <person name="Li Y."/>
            <person name="Zhou Q."/>
            <person name="Bi G."/>
            <person name="Li C."/>
            <person name="Du R."/>
            <person name="Wang X."/>
            <person name="Sun T."/>
            <person name="Guo L."/>
            <person name="Liang H."/>
            <person name="Lu P."/>
            <person name="Wu Y."/>
            <person name="Zhang Z."/>
            <person name="Ro D.K."/>
            <person name="Shang Y."/>
            <person name="Huang S."/>
            <person name="Yan J."/>
        </authorList>
    </citation>
    <scope>NUCLEOTIDE SEQUENCE [LARGE SCALE GENOMIC DNA]</scope>
    <source>
        <strain evidence="2">Ta-2019</strain>
    </source>
</reference>
<dbReference type="Proteomes" id="UP000824469">
    <property type="component" value="Unassembled WGS sequence"/>
</dbReference>
<accession>A0AA38FF18</accession>
<comment type="caution">
    <text evidence="2">The sequence shown here is derived from an EMBL/GenBank/DDBJ whole genome shotgun (WGS) entry which is preliminary data.</text>
</comment>
<feature type="compositionally biased region" description="Polar residues" evidence="1">
    <location>
        <begin position="34"/>
        <end position="48"/>
    </location>
</feature>
<dbReference type="EMBL" id="JAHRHJ020000010">
    <property type="protein sequence ID" value="KAH9298796.1"/>
    <property type="molecule type" value="Genomic_DNA"/>
</dbReference>